<organism evidence="1 2">
    <name type="scientific">Paramecium sonneborni</name>
    <dbReference type="NCBI Taxonomy" id="65129"/>
    <lineage>
        <taxon>Eukaryota</taxon>
        <taxon>Sar</taxon>
        <taxon>Alveolata</taxon>
        <taxon>Ciliophora</taxon>
        <taxon>Intramacronucleata</taxon>
        <taxon>Oligohymenophorea</taxon>
        <taxon>Peniculida</taxon>
        <taxon>Parameciidae</taxon>
        <taxon>Paramecium</taxon>
    </lineage>
</organism>
<gene>
    <name evidence="1" type="ORF">PSON_ATCC_30995.1.T3760015</name>
</gene>
<dbReference type="EMBL" id="CAJJDN010000376">
    <property type="protein sequence ID" value="CAD8131120.1"/>
    <property type="molecule type" value="Genomic_DNA"/>
</dbReference>
<sequence>MLVKHKFLQKFNNFHKKHNVVHQSYQQSNRFDMCCSKKPILKETLRCMAIWTWSGYQLDRSNLNILINGSSKNCKILSLTSHMNQPNRKCLLKLCYQDDEENLVRFI</sequence>
<dbReference type="AlphaFoldDB" id="A0A8S1RUJ4"/>
<protein>
    <submittedName>
        <fullName evidence="1">Uncharacterized protein</fullName>
    </submittedName>
</protein>
<keyword evidence="2" id="KW-1185">Reference proteome</keyword>
<accession>A0A8S1RUJ4</accession>
<name>A0A8S1RUJ4_9CILI</name>
<comment type="caution">
    <text evidence="1">The sequence shown here is derived from an EMBL/GenBank/DDBJ whole genome shotgun (WGS) entry which is preliminary data.</text>
</comment>
<evidence type="ECO:0000313" key="1">
    <source>
        <dbReference type="EMBL" id="CAD8131120.1"/>
    </source>
</evidence>
<dbReference type="Proteomes" id="UP000692954">
    <property type="component" value="Unassembled WGS sequence"/>
</dbReference>
<evidence type="ECO:0000313" key="2">
    <source>
        <dbReference type="Proteomes" id="UP000692954"/>
    </source>
</evidence>
<proteinExistence type="predicted"/>
<reference evidence="1" key="1">
    <citation type="submission" date="2021-01" db="EMBL/GenBank/DDBJ databases">
        <authorList>
            <consortium name="Genoscope - CEA"/>
            <person name="William W."/>
        </authorList>
    </citation>
    <scope>NUCLEOTIDE SEQUENCE</scope>
</reference>